<gene>
    <name evidence="1" type="ORF">S01H1_18786</name>
</gene>
<protein>
    <submittedName>
        <fullName evidence="1">Uncharacterized protein</fullName>
    </submittedName>
</protein>
<comment type="caution">
    <text evidence="1">The sequence shown here is derived from an EMBL/GenBank/DDBJ whole genome shotgun (WGS) entry which is preliminary data.</text>
</comment>
<proteinExistence type="predicted"/>
<feature type="non-terminal residue" evidence="1">
    <location>
        <position position="58"/>
    </location>
</feature>
<dbReference type="AlphaFoldDB" id="X0T8F8"/>
<sequence length="58" mass="5829">MASTATISNAQTANSCALANAPTLALAHAPPGAHHRTSAKKSIAQAAKYANLCKKDPA</sequence>
<evidence type="ECO:0000313" key="1">
    <source>
        <dbReference type="EMBL" id="GAF89469.1"/>
    </source>
</evidence>
<dbReference type="EMBL" id="BARS01010076">
    <property type="protein sequence ID" value="GAF89469.1"/>
    <property type="molecule type" value="Genomic_DNA"/>
</dbReference>
<accession>X0T8F8</accession>
<reference evidence="1" key="1">
    <citation type="journal article" date="2014" name="Front. Microbiol.">
        <title>High frequency of phylogenetically diverse reductive dehalogenase-homologous genes in deep subseafloor sedimentary metagenomes.</title>
        <authorList>
            <person name="Kawai M."/>
            <person name="Futagami T."/>
            <person name="Toyoda A."/>
            <person name="Takaki Y."/>
            <person name="Nishi S."/>
            <person name="Hori S."/>
            <person name="Arai W."/>
            <person name="Tsubouchi T."/>
            <person name="Morono Y."/>
            <person name="Uchiyama I."/>
            <person name="Ito T."/>
            <person name="Fujiyama A."/>
            <person name="Inagaki F."/>
            <person name="Takami H."/>
        </authorList>
    </citation>
    <scope>NUCLEOTIDE SEQUENCE</scope>
    <source>
        <strain evidence="1">Expedition CK06-06</strain>
    </source>
</reference>
<organism evidence="1">
    <name type="scientific">marine sediment metagenome</name>
    <dbReference type="NCBI Taxonomy" id="412755"/>
    <lineage>
        <taxon>unclassified sequences</taxon>
        <taxon>metagenomes</taxon>
        <taxon>ecological metagenomes</taxon>
    </lineage>
</organism>
<name>X0T8F8_9ZZZZ</name>